<dbReference type="PANTHER" id="PTHR42980">
    <property type="entry name" value="2-OXOISOVALERATE DEHYDROGENASE SUBUNIT BETA-RELATED"/>
    <property type="match status" value="1"/>
</dbReference>
<dbReference type="Pfam" id="PF02780">
    <property type="entry name" value="Transketolase_C"/>
    <property type="match status" value="1"/>
</dbReference>
<dbReference type="Gene3D" id="3.40.50.920">
    <property type="match status" value="1"/>
</dbReference>
<comment type="cofactor">
    <cofactor evidence="1">
        <name>thiamine diphosphate</name>
        <dbReference type="ChEBI" id="CHEBI:58937"/>
    </cofactor>
</comment>
<dbReference type="SUPFAM" id="SSF52922">
    <property type="entry name" value="TK C-terminal domain-like"/>
    <property type="match status" value="1"/>
</dbReference>
<dbReference type="InterPro" id="IPR005475">
    <property type="entry name" value="Transketolase-like_Pyr-bd"/>
</dbReference>
<dbReference type="EC" id="1.2.4.4" evidence="2"/>
<evidence type="ECO:0000313" key="5">
    <source>
        <dbReference type="EMBL" id="MBB4658346.1"/>
    </source>
</evidence>
<protein>
    <recommendedName>
        <fullName evidence="2">3-methyl-2-oxobutanoate dehydrogenase (2-methylpropanoyl-transferring)</fullName>
        <ecNumber evidence="2">1.2.4.4</ecNumber>
    </recommendedName>
</protein>
<dbReference type="SMART" id="SM00861">
    <property type="entry name" value="Transket_pyr"/>
    <property type="match status" value="1"/>
</dbReference>
<accession>A0A840HZT2</accession>
<keyword evidence="6" id="KW-1185">Reference proteome</keyword>
<feature type="domain" description="Transketolase-like pyrimidine-binding" evidence="4">
    <location>
        <begin position="9"/>
        <end position="184"/>
    </location>
</feature>
<evidence type="ECO:0000259" key="4">
    <source>
        <dbReference type="SMART" id="SM00861"/>
    </source>
</evidence>
<dbReference type="GO" id="GO:0009083">
    <property type="term" value="P:branched-chain amino acid catabolic process"/>
    <property type="evidence" value="ECO:0007669"/>
    <property type="project" value="TreeGrafter"/>
</dbReference>
<reference evidence="5 6" key="1">
    <citation type="submission" date="2020-08" db="EMBL/GenBank/DDBJ databases">
        <title>Genomic Encyclopedia of Type Strains, Phase IV (KMG-IV): sequencing the most valuable type-strain genomes for metagenomic binning, comparative biology and taxonomic classification.</title>
        <authorList>
            <person name="Goeker M."/>
        </authorList>
    </citation>
    <scope>NUCLEOTIDE SEQUENCE [LARGE SCALE GENOMIC DNA]</scope>
    <source>
        <strain evidence="5 6">DSM 102850</strain>
    </source>
</reference>
<dbReference type="CDD" id="cd07036">
    <property type="entry name" value="TPP_PYR_E1-PDHc-beta_like"/>
    <property type="match status" value="1"/>
</dbReference>
<dbReference type="FunFam" id="3.40.50.920:FF:000001">
    <property type="entry name" value="Pyruvate dehydrogenase E1 beta subunit"/>
    <property type="match status" value="1"/>
</dbReference>
<gene>
    <name evidence="5" type="ORF">GGQ59_000846</name>
</gene>
<dbReference type="EMBL" id="JACHOB010000001">
    <property type="protein sequence ID" value="MBB4658346.1"/>
    <property type="molecule type" value="Genomic_DNA"/>
</dbReference>
<dbReference type="AlphaFoldDB" id="A0A840HZT2"/>
<dbReference type="Gene3D" id="3.40.50.970">
    <property type="match status" value="1"/>
</dbReference>
<evidence type="ECO:0000256" key="1">
    <source>
        <dbReference type="ARBA" id="ARBA00001964"/>
    </source>
</evidence>
<evidence type="ECO:0000313" key="6">
    <source>
        <dbReference type="Proteomes" id="UP000563524"/>
    </source>
</evidence>
<dbReference type="GO" id="GO:0003863">
    <property type="term" value="F:branched-chain 2-oxo acid dehydrogenase activity"/>
    <property type="evidence" value="ECO:0007669"/>
    <property type="project" value="UniProtKB-EC"/>
</dbReference>
<dbReference type="Pfam" id="PF02779">
    <property type="entry name" value="Transket_pyr"/>
    <property type="match status" value="1"/>
</dbReference>
<dbReference type="PANTHER" id="PTHR42980:SF1">
    <property type="entry name" value="2-OXOISOVALERATE DEHYDROGENASE SUBUNIT BETA, MITOCHONDRIAL"/>
    <property type="match status" value="1"/>
</dbReference>
<dbReference type="RefSeq" id="WP_281373716.1">
    <property type="nucleotide sequence ID" value="NZ_JACHOB010000001.1"/>
</dbReference>
<organism evidence="5 6">
    <name type="scientific">Parvularcula dongshanensis</name>
    <dbReference type="NCBI Taxonomy" id="1173995"/>
    <lineage>
        <taxon>Bacteria</taxon>
        <taxon>Pseudomonadati</taxon>
        <taxon>Pseudomonadota</taxon>
        <taxon>Alphaproteobacteria</taxon>
        <taxon>Parvularculales</taxon>
        <taxon>Parvularculaceae</taxon>
        <taxon>Parvularcula</taxon>
    </lineage>
</organism>
<dbReference type="InterPro" id="IPR009014">
    <property type="entry name" value="Transketo_C/PFOR_II"/>
</dbReference>
<dbReference type="Proteomes" id="UP000563524">
    <property type="component" value="Unassembled WGS sequence"/>
</dbReference>
<dbReference type="GO" id="GO:0007584">
    <property type="term" value="P:response to nutrient"/>
    <property type="evidence" value="ECO:0007669"/>
    <property type="project" value="TreeGrafter"/>
</dbReference>
<dbReference type="InterPro" id="IPR033248">
    <property type="entry name" value="Transketolase_C"/>
</dbReference>
<keyword evidence="3 5" id="KW-0560">Oxidoreductase</keyword>
<proteinExistence type="predicted"/>
<evidence type="ECO:0000256" key="2">
    <source>
        <dbReference type="ARBA" id="ARBA00012277"/>
    </source>
</evidence>
<name>A0A840HZT2_9PROT</name>
<dbReference type="SUPFAM" id="SSF52518">
    <property type="entry name" value="Thiamin diphosphate-binding fold (THDP-binding)"/>
    <property type="match status" value="1"/>
</dbReference>
<evidence type="ECO:0000256" key="3">
    <source>
        <dbReference type="ARBA" id="ARBA00023002"/>
    </source>
</evidence>
<dbReference type="InterPro" id="IPR029061">
    <property type="entry name" value="THDP-binding"/>
</dbReference>
<dbReference type="FunFam" id="3.40.50.970:FF:000001">
    <property type="entry name" value="Pyruvate dehydrogenase E1 beta subunit"/>
    <property type="match status" value="1"/>
</dbReference>
<sequence length="342" mass="37120">MQGANTRTANMIEALRDAHDVALGEDEDVVVYGQDVGYFGGVFRVTAGLQEKHGTSRVFDAPINESGIVATAIGMAAYGLKPVVEIQFADYIFPAYDQITQEAARIRYRSNGQFTCPIVIRTPTGGGIFGGQTHSQSPEAIFTHVSGIKTVIPSTPYDAKGMLLAAIEDPDPVIFLEPKRLYNGPFDGHHDKPLVPWSKHEDGRIPEGHYTVPLGKAEVRRAGEAVTVLAYGTMVYICMAAAEEAGIDAEVIDLRSLIPLDLETIEESVKKTGRCVIVHEATLTGGFGGELAALVQERCFYHLEAPVLRVAGWDTPYPHAQEWAYLPGPDRVGRALREVTSA</sequence>
<comment type="caution">
    <text evidence="5">The sequence shown here is derived from an EMBL/GenBank/DDBJ whole genome shotgun (WGS) entry which is preliminary data.</text>
</comment>